<protein>
    <recommendedName>
        <fullName evidence="3">Transposase (putative) gypsy type domain-containing protein</fullName>
    </recommendedName>
</protein>
<name>A0A2N9HK28_FAGSY</name>
<feature type="compositionally biased region" description="Low complexity" evidence="2">
    <location>
        <begin position="176"/>
        <end position="195"/>
    </location>
</feature>
<feature type="compositionally biased region" description="Acidic residues" evidence="2">
    <location>
        <begin position="708"/>
        <end position="721"/>
    </location>
</feature>
<organism evidence="4">
    <name type="scientific">Fagus sylvatica</name>
    <name type="common">Beechnut</name>
    <dbReference type="NCBI Taxonomy" id="28930"/>
    <lineage>
        <taxon>Eukaryota</taxon>
        <taxon>Viridiplantae</taxon>
        <taxon>Streptophyta</taxon>
        <taxon>Embryophyta</taxon>
        <taxon>Tracheophyta</taxon>
        <taxon>Spermatophyta</taxon>
        <taxon>Magnoliopsida</taxon>
        <taxon>eudicotyledons</taxon>
        <taxon>Gunneridae</taxon>
        <taxon>Pentapetalae</taxon>
        <taxon>rosids</taxon>
        <taxon>fabids</taxon>
        <taxon>Fagales</taxon>
        <taxon>Fagaceae</taxon>
        <taxon>Fagus</taxon>
    </lineage>
</organism>
<dbReference type="AlphaFoldDB" id="A0A2N9HK28"/>
<evidence type="ECO:0000259" key="3">
    <source>
        <dbReference type="Pfam" id="PF04195"/>
    </source>
</evidence>
<proteinExistence type="predicted"/>
<evidence type="ECO:0000313" key="4">
    <source>
        <dbReference type="EMBL" id="SPD12014.1"/>
    </source>
</evidence>
<feature type="compositionally biased region" description="Polar residues" evidence="2">
    <location>
        <begin position="738"/>
        <end position="758"/>
    </location>
</feature>
<dbReference type="InterPro" id="IPR007321">
    <property type="entry name" value="Transposase_28"/>
</dbReference>
<feature type="region of interest" description="Disordered" evidence="2">
    <location>
        <begin position="156"/>
        <end position="199"/>
    </location>
</feature>
<feature type="compositionally biased region" description="Low complexity" evidence="2">
    <location>
        <begin position="156"/>
        <end position="165"/>
    </location>
</feature>
<dbReference type="PANTHER" id="PTHR31099">
    <property type="entry name" value="OS06G0165300 PROTEIN"/>
    <property type="match status" value="1"/>
</dbReference>
<keyword evidence="1" id="KW-0175">Coiled coil</keyword>
<dbReference type="EMBL" id="OIVN01003546">
    <property type="protein sequence ID" value="SPD12014.1"/>
    <property type="molecule type" value="Genomic_DNA"/>
</dbReference>
<feature type="coiled-coil region" evidence="1">
    <location>
        <begin position="572"/>
        <end position="648"/>
    </location>
</feature>
<gene>
    <name evidence="4" type="ORF">FSB_LOCUS39896</name>
</gene>
<dbReference type="PANTHER" id="PTHR31099:SF49">
    <property type="entry name" value="MYOSIN HEAVY CHAIN-LIKE PROTEIN"/>
    <property type="match status" value="1"/>
</dbReference>
<accession>A0A2N9HK28</accession>
<reference evidence="4" key="1">
    <citation type="submission" date="2018-02" db="EMBL/GenBank/DDBJ databases">
        <authorList>
            <person name="Cohen D.B."/>
            <person name="Kent A.D."/>
        </authorList>
    </citation>
    <scope>NUCLEOTIDE SEQUENCE</scope>
</reference>
<evidence type="ECO:0000256" key="2">
    <source>
        <dbReference type="SAM" id="MobiDB-lite"/>
    </source>
</evidence>
<feature type="region of interest" description="Disordered" evidence="2">
    <location>
        <begin position="708"/>
        <end position="773"/>
    </location>
</feature>
<evidence type="ECO:0000256" key="1">
    <source>
        <dbReference type="SAM" id="Coils"/>
    </source>
</evidence>
<sequence>MIIWYDGIASLVKEWTAVKTSSRVDDLQEENKRMVLYFFSVLFIPEYGRRMAFYVFRSSTWPSRGRPISGHLESLWPFIWQVVAGSCVVLGDAARASSPGFSEDTCSSPCSGDRFQRPLFTATAFPPVLAARLSAALPLGPLSRVFMALGVGDSSESSSSGEGHSLTPISGSEDLGSQGRSSETTESSSSDSVSQEPRIPISVRDLNKPFIAEGVPSKLIDKDIGRIRSRYQIPEDIVIRLPDDGEWACSSNGEDIALYEDSLTGGLRLPFRPFEREILHRLDISPSQLNPNGWRIMTGLQVLWRMASEGEYDLSVDKFFFLYKLTYMPSTPGVWGFMRHRGSPKLILGLPNSNRSWKPKFFFLCGNHFEFTPGEAAGELYGLRRSWGIPNANAFHRPSLSKRLKQRLSLVTDFQKGRAVGLFDLVSPLTLAQWSLGPEPSAEVVKAIQAYNRSMTTRAERKRLREAAQKVDDLPDASALFSKGAKSEKKVHVYHEIPPSPVGASKGKGVASDEVQPTIYNSSTRAMDKVKEMYETVDLEVYDHIEDLDLLRLSIQDSLKAAGQVFILGNRVRTSQRESVKLKAELEKAKAQTLAHQEAAEVLNVERGTLKSQVKKLEIDLKAKDDCLSALEKERDELLRKTVGLQQQVLNARETAVNEFKTSEEFEDDTRRYYVAGFEHFRKRIALAFGDAQDWAMVKIIDDEETTIAEGDSEEEEEGDDVQSKEQVAIPPDVPSALPSNDQSGGLASGSTEGSATSMDEGATVPSTDNEAS</sequence>
<dbReference type="Pfam" id="PF04195">
    <property type="entry name" value="Transposase_28"/>
    <property type="match status" value="1"/>
</dbReference>
<feature type="domain" description="Transposase (putative) gypsy type" evidence="3">
    <location>
        <begin position="259"/>
        <end position="325"/>
    </location>
</feature>